<dbReference type="EC" id="2.3.-.-" evidence="2"/>
<dbReference type="Pfam" id="PF00583">
    <property type="entry name" value="Acetyltransf_1"/>
    <property type="match status" value="1"/>
</dbReference>
<evidence type="ECO:0000313" key="3">
    <source>
        <dbReference type="Proteomes" id="UP001627408"/>
    </source>
</evidence>
<dbReference type="SUPFAM" id="SSF55729">
    <property type="entry name" value="Acyl-CoA N-acyltransferases (Nat)"/>
    <property type="match status" value="1"/>
</dbReference>
<dbReference type="InterPro" id="IPR000182">
    <property type="entry name" value="GNAT_dom"/>
</dbReference>
<comment type="caution">
    <text evidence="2">The sequence shown here is derived from an EMBL/GenBank/DDBJ whole genome shotgun (WGS) entry which is preliminary data.</text>
</comment>
<dbReference type="InterPro" id="IPR016181">
    <property type="entry name" value="Acyl_CoA_acyltransferase"/>
</dbReference>
<organism evidence="2 3">
    <name type="scientific">Tateyamaria armeniaca</name>
    <dbReference type="NCBI Taxonomy" id="2518930"/>
    <lineage>
        <taxon>Bacteria</taxon>
        <taxon>Pseudomonadati</taxon>
        <taxon>Pseudomonadota</taxon>
        <taxon>Alphaproteobacteria</taxon>
        <taxon>Rhodobacterales</taxon>
        <taxon>Roseobacteraceae</taxon>
        <taxon>Tateyamaria</taxon>
    </lineage>
</organism>
<evidence type="ECO:0000313" key="2">
    <source>
        <dbReference type="EMBL" id="MFL4468369.1"/>
    </source>
</evidence>
<name>A0ABW8URU4_9RHOB</name>
<sequence>MDIIYGSPAQVGIVQRAAALHRLIGDDPRFTYQGRTVSLVGETPEAAGIVTDLVRLQGYSSVQFLPRAASARIQAHLAQAGLNPVEWEQFWGQDSALEAARDFLAGYSPPDGLELCETDADTDDDTIHRICAMSQDQGVLTVPGSVMRGAGPRGVMMYVRAPDGAVVAAGGGYMSYHPDSVRATEAFWGMLATAPDWRGKRLACWVGATVILRLAERYGARGFSSGVKADNAASQAMCTRLGLIQSEFVYSGATDPAMLGDGPITR</sequence>
<accession>A0ABW8URU4</accession>
<protein>
    <submittedName>
        <fullName evidence="2">GNAT family N-acetyltransferase</fullName>
        <ecNumber evidence="2">2.3.-.-</ecNumber>
    </submittedName>
</protein>
<keyword evidence="2" id="KW-0012">Acyltransferase</keyword>
<proteinExistence type="predicted"/>
<keyword evidence="2" id="KW-0808">Transferase</keyword>
<gene>
    <name evidence="2" type="ORF">ACERZ8_00230</name>
</gene>
<keyword evidence="3" id="KW-1185">Reference proteome</keyword>
<dbReference type="GO" id="GO:0016746">
    <property type="term" value="F:acyltransferase activity"/>
    <property type="evidence" value="ECO:0007669"/>
    <property type="project" value="UniProtKB-KW"/>
</dbReference>
<dbReference type="EMBL" id="JBHDIY010000002">
    <property type="protein sequence ID" value="MFL4468369.1"/>
    <property type="molecule type" value="Genomic_DNA"/>
</dbReference>
<feature type="domain" description="N-acetyltransferase" evidence="1">
    <location>
        <begin position="157"/>
        <end position="242"/>
    </location>
</feature>
<evidence type="ECO:0000259" key="1">
    <source>
        <dbReference type="Pfam" id="PF00583"/>
    </source>
</evidence>
<dbReference type="RefSeq" id="WP_407590123.1">
    <property type="nucleotide sequence ID" value="NZ_JBHDIY010000002.1"/>
</dbReference>
<dbReference type="Gene3D" id="3.40.630.30">
    <property type="match status" value="1"/>
</dbReference>
<dbReference type="Proteomes" id="UP001627408">
    <property type="component" value="Unassembled WGS sequence"/>
</dbReference>
<reference evidence="2 3" key="1">
    <citation type="submission" date="2024-08" db="EMBL/GenBank/DDBJ databases">
        <title>Tateyamaria sp. nov., isolated from marine algae.</title>
        <authorList>
            <person name="Choi B.J."/>
            <person name="Kim J.M."/>
            <person name="Lee J.K."/>
            <person name="Choi D.G."/>
            <person name="Bayburt H."/>
            <person name="Baek J.H."/>
            <person name="Han D.M."/>
            <person name="Jeon C.O."/>
        </authorList>
    </citation>
    <scope>NUCLEOTIDE SEQUENCE [LARGE SCALE GENOMIC DNA]</scope>
    <source>
        <strain evidence="2 3">KMU-156</strain>
    </source>
</reference>